<evidence type="ECO:0000313" key="2">
    <source>
        <dbReference type="Proteomes" id="UP000652761"/>
    </source>
</evidence>
<evidence type="ECO:0000313" key="1">
    <source>
        <dbReference type="EMBL" id="MQL67820.1"/>
    </source>
</evidence>
<gene>
    <name evidence="1" type="ORF">Taro_000110</name>
</gene>
<comment type="caution">
    <text evidence="1">The sequence shown here is derived from an EMBL/GenBank/DDBJ whole genome shotgun (WGS) entry which is preliminary data.</text>
</comment>
<feature type="non-terminal residue" evidence="1">
    <location>
        <position position="60"/>
    </location>
</feature>
<dbReference type="Proteomes" id="UP000652761">
    <property type="component" value="Unassembled WGS sequence"/>
</dbReference>
<dbReference type="AlphaFoldDB" id="A0A843TFQ0"/>
<organism evidence="1 2">
    <name type="scientific">Colocasia esculenta</name>
    <name type="common">Wild taro</name>
    <name type="synonym">Arum esculentum</name>
    <dbReference type="NCBI Taxonomy" id="4460"/>
    <lineage>
        <taxon>Eukaryota</taxon>
        <taxon>Viridiplantae</taxon>
        <taxon>Streptophyta</taxon>
        <taxon>Embryophyta</taxon>
        <taxon>Tracheophyta</taxon>
        <taxon>Spermatophyta</taxon>
        <taxon>Magnoliopsida</taxon>
        <taxon>Liliopsida</taxon>
        <taxon>Araceae</taxon>
        <taxon>Aroideae</taxon>
        <taxon>Colocasieae</taxon>
        <taxon>Colocasia</taxon>
    </lineage>
</organism>
<dbReference type="EMBL" id="NMUH01000002">
    <property type="protein sequence ID" value="MQL67820.1"/>
    <property type="molecule type" value="Genomic_DNA"/>
</dbReference>
<protein>
    <submittedName>
        <fullName evidence="1">Uncharacterized protein</fullName>
    </submittedName>
</protein>
<reference evidence="1" key="1">
    <citation type="submission" date="2017-07" db="EMBL/GenBank/DDBJ databases">
        <title>Taro Niue Genome Assembly and Annotation.</title>
        <authorList>
            <person name="Atibalentja N."/>
            <person name="Keating K."/>
            <person name="Fields C.J."/>
        </authorList>
    </citation>
    <scope>NUCLEOTIDE SEQUENCE</scope>
    <source>
        <strain evidence="1">Niue_2</strain>
        <tissue evidence="1">Leaf</tissue>
    </source>
</reference>
<sequence>FPSVLKEDLVGYPGWCNSLRVKEDQLSWFPSVLKEDLVEYPGWCNSLRVKEDQLSWVLIT</sequence>
<accession>A0A843TFQ0</accession>
<proteinExistence type="predicted"/>
<name>A0A843TFQ0_COLES</name>
<keyword evidence="2" id="KW-1185">Reference proteome</keyword>